<feature type="domain" description="N-acetyltransferase" evidence="1">
    <location>
        <begin position="11"/>
        <end position="161"/>
    </location>
</feature>
<sequence length="169" mass="19195">MTDTILTTDRLILRPFRASDAPDVVRVLNDIEVSKWLTRVPYPYSVHDANWFTRRVAAKAFVFGIEFHGRIVGTIGCEGEFGYWLGRDYWGQGIMPEAAEAVLSAWFSTGKDRIEAGYFAENARSSKVLRRMGFVETGASRNFSLARGYEVDRIDMILTRKAFAARNKN</sequence>
<dbReference type="Gene3D" id="3.40.630.30">
    <property type="match status" value="1"/>
</dbReference>
<dbReference type="OrthoDB" id="9804153at2"/>
<evidence type="ECO:0000313" key="3">
    <source>
        <dbReference type="Proteomes" id="UP000217935"/>
    </source>
</evidence>
<dbReference type="RefSeq" id="WP_096804668.1">
    <property type="nucleotide sequence ID" value="NZ_CP022196.1"/>
</dbReference>
<dbReference type="PANTHER" id="PTHR43328">
    <property type="entry name" value="ACETYLTRANSFERASE-RELATED"/>
    <property type="match status" value="1"/>
</dbReference>
<dbReference type="PROSITE" id="PS51186">
    <property type="entry name" value="GNAT"/>
    <property type="match status" value="1"/>
</dbReference>
<keyword evidence="2" id="KW-0808">Transferase</keyword>
<reference evidence="2 3" key="1">
    <citation type="submission" date="2017-06" db="EMBL/GenBank/DDBJ databases">
        <title>Celeribacter sp. TSPH2 complete genome sequence.</title>
        <authorList>
            <person name="Woo J.-H."/>
            <person name="Kim H.-S."/>
        </authorList>
    </citation>
    <scope>NUCLEOTIDE SEQUENCE [LARGE SCALE GENOMIC DNA]</scope>
    <source>
        <strain evidence="2 3">TSPH2</strain>
    </source>
</reference>
<dbReference type="STRING" id="1758178.GCA_001550095_01574"/>
<keyword evidence="3" id="KW-1185">Reference proteome</keyword>
<gene>
    <name evidence="2" type="ORF">CEW89_01665</name>
</gene>
<dbReference type="InterPro" id="IPR016181">
    <property type="entry name" value="Acyl_CoA_acyltransferase"/>
</dbReference>
<dbReference type="AlphaFoldDB" id="A0A291G882"/>
<dbReference type="KEGG" id="ceh:CEW89_01665"/>
<organism evidence="2 3">
    <name type="scientific">Celeribacter ethanolicus</name>
    <dbReference type="NCBI Taxonomy" id="1758178"/>
    <lineage>
        <taxon>Bacteria</taxon>
        <taxon>Pseudomonadati</taxon>
        <taxon>Pseudomonadota</taxon>
        <taxon>Alphaproteobacteria</taxon>
        <taxon>Rhodobacterales</taxon>
        <taxon>Roseobacteraceae</taxon>
        <taxon>Celeribacter</taxon>
    </lineage>
</organism>
<evidence type="ECO:0000313" key="2">
    <source>
        <dbReference type="EMBL" id="ATG46385.1"/>
    </source>
</evidence>
<proteinExistence type="predicted"/>
<dbReference type="SUPFAM" id="SSF55729">
    <property type="entry name" value="Acyl-CoA N-acyltransferases (Nat)"/>
    <property type="match status" value="1"/>
</dbReference>
<accession>A0A291G882</accession>
<dbReference type="InterPro" id="IPR000182">
    <property type="entry name" value="GNAT_dom"/>
</dbReference>
<evidence type="ECO:0000259" key="1">
    <source>
        <dbReference type="PROSITE" id="PS51186"/>
    </source>
</evidence>
<dbReference type="PANTHER" id="PTHR43328:SF1">
    <property type="entry name" value="N-ACETYLTRANSFERASE DOMAIN-CONTAINING PROTEIN"/>
    <property type="match status" value="1"/>
</dbReference>
<name>A0A291G882_9RHOB</name>
<protein>
    <submittedName>
        <fullName evidence="2">GNAT family N-acetyltransferase</fullName>
    </submittedName>
</protein>
<dbReference type="Proteomes" id="UP000217935">
    <property type="component" value="Chromosome"/>
</dbReference>
<dbReference type="GO" id="GO:0016747">
    <property type="term" value="F:acyltransferase activity, transferring groups other than amino-acyl groups"/>
    <property type="evidence" value="ECO:0007669"/>
    <property type="project" value="InterPro"/>
</dbReference>
<dbReference type="Pfam" id="PF13302">
    <property type="entry name" value="Acetyltransf_3"/>
    <property type="match status" value="1"/>
</dbReference>
<dbReference type="EMBL" id="CP022196">
    <property type="protein sequence ID" value="ATG46385.1"/>
    <property type="molecule type" value="Genomic_DNA"/>
</dbReference>